<feature type="region of interest" description="Disordered" evidence="1">
    <location>
        <begin position="126"/>
        <end position="150"/>
    </location>
</feature>
<accession>A0A830EWM2</accession>
<protein>
    <submittedName>
        <fullName evidence="2">Uncharacterized protein</fullName>
    </submittedName>
</protein>
<evidence type="ECO:0000313" key="2">
    <source>
        <dbReference type="EMBL" id="GGL37980.1"/>
    </source>
</evidence>
<keyword evidence="3" id="KW-1185">Reference proteome</keyword>
<dbReference type="Pfam" id="PF19102">
    <property type="entry name" value="DUF5789"/>
    <property type="match status" value="1"/>
</dbReference>
<evidence type="ECO:0000256" key="1">
    <source>
        <dbReference type="SAM" id="MobiDB-lite"/>
    </source>
</evidence>
<dbReference type="AlphaFoldDB" id="A0A830EWM2"/>
<name>A0A830EWM2_9EURY</name>
<comment type="caution">
    <text evidence="2">The sequence shown here is derived from an EMBL/GenBank/DDBJ whole genome shotgun (WGS) entry which is preliminary data.</text>
</comment>
<reference evidence="2 3" key="1">
    <citation type="journal article" date="2019" name="Int. J. Syst. Evol. Microbiol.">
        <title>The Global Catalogue of Microorganisms (GCM) 10K type strain sequencing project: providing services to taxonomists for standard genome sequencing and annotation.</title>
        <authorList>
            <consortium name="The Broad Institute Genomics Platform"/>
            <consortium name="The Broad Institute Genome Sequencing Center for Infectious Disease"/>
            <person name="Wu L."/>
            <person name="Ma J."/>
        </authorList>
    </citation>
    <scope>NUCLEOTIDE SEQUENCE [LARGE SCALE GENOMIC DNA]</scope>
    <source>
        <strain evidence="2 3">JCM 19585</strain>
    </source>
</reference>
<sequence length="150" mass="16205">MMSSKTGGSAVTDDHQSGWGHTSALRRSAVTATDEARRGGLKTYLWCDTTSRRTTMPLEPADIYERVAESCHFPAERATVVEAVGDVEVGADDGTSVSLESVLARTDESSFASARDLHHAVLANLGEEHVGRTDYDDRSSNPARDSQESF</sequence>
<dbReference type="EMBL" id="BMPF01000003">
    <property type="protein sequence ID" value="GGL37980.1"/>
    <property type="molecule type" value="Genomic_DNA"/>
</dbReference>
<gene>
    <name evidence="2" type="ORF">GCM10009037_21950</name>
</gene>
<dbReference type="InterPro" id="IPR043899">
    <property type="entry name" value="DUF5789"/>
</dbReference>
<organism evidence="2 3">
    <name type="scientific">Halarchaeum grantii</name>
    <dbReference type="NCBI Taxonomy" id="1193105"/>
    <lineage>
        <taxon>Archaea</taxon>
        <taxon>Methanobacteriati</taxon>
        <taxon>Methanobacteriota</taxon>
        <taxon>Stenosarchaea group</taxon>
        <taxon>Halobacteria</taxon>
        <taxon>Halobacteriales</taxon>
        <taxon>Halobacteriaceae</taxon>
    </lineage>
</organism>
<dbReference type="Proteomes" id="UP000628840">
    <property type="component" value="Unassembled WGS sequence"/>
</dbReference>
<proteinExistence type="predicted"/>
<evidence type="ECO:0000313" key="3">
    <source>
        <dbReference type="Proteomes" id="UP000628840"/>
    </source>
</evidence>
<feature type="region of interest" description="Disordered" evidence="1">
    <location>
        <begin position="1"/>
        <end position="32"/>
    </location>
</feature>